<dbReference type="EMBL" id="CAMPGE010029762">
    <property type="protein sequence ID" value="CAI2387249.1"/>
    <property type="molecule type" value="Genomic_DNA"/>
</dbReference>
<feature type="transmembrane region" description="Helical" evidence="11">
    <location>
        <begin position="322"/>
        <end position="341"/>
    </location>
</feature>
<evidence type="ECO:0000256" key="5">
    <source>
        <dbReference type="ARBA" id="ARBA00022692"/>
    </source>
</evidence>
<dbReference type="GO" id="GO:0046872">
    <property type="term" value="F:metal ion binding"/>
    <property type="evidence" value="ECO:0007669"/>
    <property type="project" value="UniProtKB-KW"/>
</dbReference>
<comment type="caution">
    <text evidence="16">The sequence shown here is derived from an EMBL/GenBank/DDBJ whole genome shotgun (WGS) entry which is preliminary data.</text>
</comment>
<dbReference type="Pfam" id="PF03351">
    <property type="entry name" value="DOMON"/>
    <property type="match status" value="1"/>
</dbReference>
<keyword evidence="8 11" id="KW-1133">Transmembrane helix</keyword>
<keyword evidence="5 11" id="KW-0812">Transmembrane</keyword>
<name>A0AAD1Y9M5_EUPCR</name>
<dbReference type="PANTHER" id="PTHR15422">
    <property type="entry name" value="OS05G0565100 PROTEIN"/>
    <property type="match status" value="1"/>
</dbReference>
<feature type="domain" description="Cytochrome b561" evidence="15">
    <location>
        <begin position="154"/>
        <end position="350"/>
    </location>
</feature>
<evidence type="ECO:0000256" key="3">
    <source>
        <dbReference type="ARBA" id="ARBA00022448"/>
    </source>
</evidence>
<dbReference type="Gene3D" id="3.40.50.80">
    <property type="entry name" value="Nucleotide-binding domain of ferredoxin-NADP reductase (FNR) module"/>
    <property type="match status" value="1"/>
</dbReference>
<keyword evidence="4" id="KW-0349">Heme</keyword>
<dbReference type="InterPro" id="IPR045266">
    <property type="entry name" value="DOH_DOMON"/>
</dbReference>
<dbReference type="Proteomes" id="UP001295684">
    <property type="component" value="Unassembled WGS sequence"/>
</dbReference>
<dbReference type="CDD" id="cd09631">
    <property type="entry name" value="DOMON_DOH"/>
    <property type="match status" value="1"/>
</dbReference>
<keyword evidence="3" id="KW-0813">Transport</keyword>
<dbReference type="CDD" id="cd08760">
    <property type="entry name" value="Cyt_b561_FRRS1_like"/>
    <property type="match status" value="1"/>
</dbReference>
<dbReference type="InterPro" id="IPR045150">
    <property type="entry name" value="CYB561D1/2"/>
</dbReference>
<keyword evidence="7" id="KW-0249">Electron transport</keyword>
<accession>A0AAD1Y9M5</accession>
<keyword evidence="17" id="KW-1185">Reference proteome</keyword>
<reference evidence="16" key="1">
    <citation type="submission" date="2023-07" db="EMBL/GenBank/DDBJ databases">
        <authorList>
            <consortium name="AG Swart"/>
            <person name="Singh M."/>
            <person name="Singh A."/>
            <person name="Seah K."/>
            <person name="Emmerich C."/>
        </authorList>
    </citation>
    <scope>NUCLEOTIDE SEQUENCE</scope>
    <source>
        <strain evidence="16">DP1</strain>
    </source>
</reference>
<dbReference type="InterPro" id="IPR036400">
    <property type="entry name" value="Cyt_B5-like_heme/steroid_sf"/>
</dbReference>
<protein>
    <submittedName>
        <fullName evidence="16">Uncharacterized protein</fullName>
    </submittedName>
</protein>
<feature type="domain" description="Cytochrome b5 heme-binding" evidence="13">
    <location>
        <begin position="358"/>
        <end position="444"/>
    </location>
</feature>
<keyword evidence="10 11" id="KW-0472">Membrane</keyword>
<dbReference type="SUPFAM" id="SSF49344">
    <property type="entry name" value="CBD9-like"/>
    <property type="match status" value="1"/>
</dbReference>
<gene>
    <name evidence="16" type="ORF">ECRASSUSDP1_LOCUS28878</name>
</gene>
<dbReference type="PROSITE" id="PS50255">
    <property type="entry name" value="CYTOCHROME_B5_2"/>
    <property type="match status" value="1"/>
</dbReference>
<organism evidence="16 17">
    <name type="scientific">Euplotes crassus</name>
    <dbReference type="NCBI Taxonomy" id="5936"/>
    <lineage>
        <taxon>Eukaryota</taxon>
        <taxon>Sar</taxon>
        <taxon>Alveolata</taxon>
        <taxon>Ciliophora</taxon>
        <taxon>Intramacronucleata</taxon>
        <taxon>Spirotrichea</taxon>
        <taxon>Hypotrichia</taxon>
        <taxon>Euplotida</taxon>
        <taxon>Euplotidae</taxon>
        <taxon>Moneuplotes</taxon>
    </lineage>
</organism>
<evidence type="ECO:0000259" key="13">
    <source>
        <dbReference type="PROSITE" id="PS50255"/>
    </source>
</evidence>
<feature type="transmembrane region" description="Helical" evidence="11">
    <location>
        <begin position="254"/>
        <end position="274"/>
    </location>
</feature>
<evidence type="ECO:0000256" key="8">
    <source>
        <dbReference type="ARBA" id="ARBA00022989"/>
    </source>
</evidence>
<feature type="transmembrane region" description="Helical" evidence="11">
    <location>
        <begin position="216"/>
        <end position="239"/>
    </location>
</feature>
<evidence type="ECO:0000259" key="15">
    <source>
        <dbReference type="PROSITE" id="PS50939"/>
    </source>
</evidence>
<dbReference type="GO" id="GO:0140575">
    <property type="term" value="F:transmembrane monodehydroascorbate reductase activity"/>
    <property type="evidence" value="ECO:0007669"/>
    <property type="project" value="InterPro"/>
</dbReference>
<dbReference type="SUPFAM" id="SSF55856">
    <property type="entry name" value="Cytochrome b5-like heme/steroid binding domain"/>
    <property type="match status" value="1"/>
</dbReference>
<dbReference type="AlphaFoldDB" id="A0AAD1Y9M5"/>
<proteinExistence type="predicted"/>
<dbReference type="Gene3D" id="3.10.120.10">
    <property type="entry name" value="Cytochrome b5-like heme/steroid binding domain"/>
    <property type="match status" value="1"/>
</dbReference>
<feature type="transmembrane region" description="Helical" evidence="11">
    <location>
        <begin position="181"/>
        <end position="204"/>
    </location>
</feature>
<dbReference type="PROSITE" id="PS50939">
    <property type="entry name" value="CYTOCHROME_B561"/>
    <property type="match status" value="1"/>
</dbReference>
<dbReference type="Gene3D" id="2.60.40.1210">
    <property type="entry name" value="Cellobiose dehydrogenase, cytochrome domain"/>
    <property type="match status" value="1"/>
</dbReference>
<evidence type="ECO:0000259" key="14">
    <source>
        <dbReference type="PROSITE" id="PS50836"/>
    </source>
</evidence>
<evidence type="ECO:0000313" key="17">
    <source>
        <dbReference type="Proteomes" id="UP001295684"/>
    </source>
</evidence>
<dbReference type="PROSITE" id="PS50836">
    <property type="entry name" value="DOMON"/>
    <property type="match status" value="1"/>
</dbReference>
<dbReference type="SUPFAM" id="SSF52343">
    <property type="entry name" value="Ferredoxin reductase-like, C-terminal NADP-linked domain"/>
    <property type="match status" value="1"/>
</dbReference>
<evidence type="ECO:0000256" key="7">
    <source>
        <dbReference type="ARBA" id="ARBA00022982"/>
    </source>
</evidence>
<evidence type="ECO:0000256" key="4">
    <source>
        <dbReference type="ARBA" id="ARBA00022617"/>
    </source>
</evidence>
<feature type="domain" description="DOMON" evidence="14">
    <location>
        <begin position="25"/>
        <end position="144"/>
    </location>
</feature>
<evidence type="ECO:0000256" key="6">
    <source>
        <dbReference type="ARBA" id="ARBA00022723"/>
    </source>
</evidence>
<dbReference type="GO" id="GO:0016020">
    <property type="term" value="C:membrane"/>
    <property type="evidence" value="ECO:0007669"/>
    <property type="project" value="UniProtKB-SubCell"/>
</dbReference>
<feature type="chain" id="PRO_5042069143" evidence="12">
    <location>
        <begin position="18"/>
        <end position="756"/>
    </location>
</feature>
<evidence type="ECO:0000256" key="12">
    <source>
        <dbReference type="SAM" id="SignalP"/>
    </source>
</evidence>
<evidence type="ECO:0000256" key="11">
    <source>
        <dbReference type="SAM" id="Phobius"/>
    </source>
</evidence>
<keyword evidence="6" id="KW-0479">Metal-binding</keyword>
<dbReference type="Pfam" id="PF00173">
    <property type="entry name" value="Cyt-b5"/>
    <property type="match status" value="1"/>
</dbReference>
<feature type="signal peptide" evidence="12">
    <location>
        <begin position="1"/>
        <end position="17"/>
    </location>
</feature>
<keyword evidence="9" id="KW-0408">Iron</keyword>
<dbReference type="InterPro" id="IPR039261">
    <property type="entry name" value="FNR_nucleotide-bd"/>
</dbReference>
<dbReference type="GO" id="GO:0020037">
    <property type="term" value="F:heme binding"/>
    <property type="evidence" value="ECO:0007669"/>
    <property type="project" value="TreeGrafter"/>
</dbReference>
<comment type="subcellular location">
    <subcellularLocation>
        <location evidence="2">Membrane</location>
        <topology evidence="2">Multi-pass membrane protein</topology>
    </subcellularLocation>
</comment>
<evidence type="ECO:0000256" key="10">
    <source>
        <dbReference type="ARBA" id="ARBA00023136"/>
    </source>
</evidence>
<dbReference type="PANTHER" id="PTHR15422:SF24">
    <property type="entry name" value="DOMON RELATED DOMAIN-CONTAINING PROTEIN"/>
    <property type="match status" value="1"/>
</dbReference>
<keyword evidence="12" id="KW-0732">Signal</keyword>
<evidence type="ECO:0000313" key="16">
    <source>
        <dbReference type="EMBL" id="CAI2387249.1"/>
    </source>
</evidence>
<feature type="transmembrane region" description="Helical" evidence="11">
    <location>
        <begin position="295"/>
        <end position="316"/>
    </location>
</feature>
<dbReference type="InterPro" id="IPR006593">
    <property type="entry name" value="Cyt_b561/ferric_Rdtase_TM"/>
</dbReference>
<evidence type="ECO:0000256" key="1">
    <source>
        <dbReference type="ARBA" id="ARBA00001970"/>
    </source>
</evidence>
<comment type="cofactor">
    <cofactor evidence="1">
        <name>heme b</name>
        <dbReference type="ChEBI" id="CHEBI:60344"/>
    </cofactor>
</comment>
<sequence>MKICVLIVIVFLQALSAQTAFEMKPGFTFDASLNDAHESIQFKFEFPEEFYISIGFGYTMQNAPMVVVFDKVGDGETTPMIMDVYSTNHHKPKDNTENIYKMVDASYFNGAWTVIIERPLDISRDGRDESINLDQSIAMQYAFHKAAWKKHTKNDRGIFNMTIDSVSGRVSYNKLVMTRDVFYLAHGIILYITWSILTFFIVASGRYMKHLYNFRMILHIALGLLMTISTLIIVLISLFKYPSYTVVKYNHSPIGITVTALSVAQTLGGFASKISNSKSRKNLKFAKFSKIGHKLFGFILIFLSNLEVATGMYCYRTPIRKLIFIHFTVMVLCIALFEYIYSLHFDYFGKGVLKKSDLVKYTREEFDSLVQQGRKVVLFNNYIIDVASFIDEHPGTALAITQNIGQDVGKYIFGATGMNCDVPKYCHSSYSIKILEKLAIGKMCTTSKEITEYWEKPTPKESVFVVEEKSTIFDDVVRVKMRVLKQKEAISRKHQVNDLRYSGMGYSITSLKDQLCRYYTICDCMRDEVYQRYCKIFTAVSEGSPIEDTDTNIQDLFDDSLEFVVKKYPKAKTGMSVRLSNASDLDKFYVNGPLGKPFDFSPENSEGINVIFCAGTGILPFMDLFAYLGRKIMNEEGHFKDEEFNEIGEKSQFIIHAYFSTRESCIGIELVEAVQKLYQKHHKGYKFNLNLTLTQSGGEKLTDDSLLELLQDYSDANQGINRLMVCGPPPMECQFQRLSSKIIKRTHLPAHMFHIL</sequence>
<evidence type="ECO:0000256" key="2">
    <source>
        <dbReference type="ARBA" id="ARBA00004141"/>
    </source>
</evidence>
<dbReference type="InterPro" id="IPR001199">
    <property type="entry name" value="Cyt_B5-like_heme/steroid-bd"/>
</dbReference>
<dbReference type="InterPro" id="IPR005018">
    <property type="entry name" value="DOMON_domain"/>
</dbReference>
<evidence type="ECO:0000256" key="9">
    <source>
        <dbReference type="ARBA" id="ARBA00023004"/>
    </source>
</evidence>